<dbReference type="RefSeq" id="WP_191190377.1">
    <property type="nucleotide sequence ID" value="NZ_JACWMY010000009.1"/>
</dbReference>
<keyword evidence="3" id="KW-1185">Reference proteome</keyword>
<evidence type="ECO:0008006" key="4">
    <source>
        <dbReference type="Google" id="ProtNLM"/>
    </source>
</evidence>
<dbReference type="EMBL" id="JACWMY010000009">
    <property type="protein sequence ID" value="MBD1365717.1"/>
    <property type="molecule type" value="Genomic_DNA"/>
</dbReference>
<protein>
    <recommendedName>
        <fullName evidence="4">BNR repeat neuraminidase</fullName>
    </recommendedName>
</protein>
<accession>A0ABR7WWS3</accession>
<evidence type="ECO:0000256" key="1">
    <source>
        <dbReference type="SAM" id="SignalP"/>
    </source>
</evidence>
<feature type="chain" id="PRO_5046074963" description="BNR repeat neuraminidase" evidence="1">
    <location>
        <begin position="23"/>
        <end position="606"/>
    </location>
</feature>
<feature type="signal peptide" evidence="1">
    <location>
        <begin position="1"/>
        <end position="22"/>
    </location>
</feature>
<reference evidence="2 3" key="1">
    <citation type="submission" date="2020-09" db="EMBL/GenBank/DDBJ databases">
        <title>Novel species of Mucilaginibacter isolated from a glacier on the Tibetan Plateau.</title>
        <authorList>
            <person name="Liu Q."/>
            <person name="Xin Y.-H."/>
        </authorList>
    </citation>
    <scope>NUCLEOTIDE SEQUENCE [LARGE SCALE GENOMIC DNA]</scope>
    <source>
        <strain evidence="2 3">ZT4R22</strain>
    </source>
</reference>
<dbReference type="Proteomes" id="UP000606600">
    <property type="component" value="Unassembled WGS sequence"/>
</dbReference>
<proteinExistence type="predicted"/>
<evidence type="ECO:0000313" key="3">
    <source>
        <dbReference type="Proteomes" id="UP000606600"/>
    </source>
</evidence>
<gene>
    <name evidence="2" type="ORF">IDJ77_18015</name>
</gene>
<comment type="caution">
    <text evidence="2">The sequence shown here is derived from an EMBL/GenBank/DDBJ whole genome shotgun (WGS) entry which is preliminary data.</text>
</comment>
<organism evidence="2 3">
    <name type="scientific">Mucilaginibacter pankratovii</name>
    <dbReference type="NCBI Taxonomy" id="2772110"/>
    <lineage>
        <taxon>Bacteria</taxon>
        <taxon>Pseudomonadati</taxon>
        <taxon>Bacteroidota</taxon>
        <taxon>Sphingobacteriia</taxon>
        <taxon>Sphingobacteriales</taxon>
        <taxon>Sphingobacteriaceae</taxon>
        <taxon>Mucilaginibacter</taxon>
    </lineage>
</organism>
<keyword evidence="1" id="KW-0732">Signal</keyword>
<sequence length="606" mass="67849">MKIKHLLLCIVFGTTLATTAYAQLPILEKSYDISRKAKNGYLGGVEVNAAKETFDMVFVLRSSTKKMVKREIYTYDKELNLINTEKDEQPIEQMKKKYKWFNFKGDSYVSHSLSASANLSGKLVFRKKEITWKYLWLTGSYNKSVKQLEKVKPKVEENGEKYVFRGGSYEVKPDSTVLVIAGKPGSKGDLAGSMMHYDILSCDNEVNIKTVGKLDFDFPNAPIFSEPVEDDNSELDNDDYPRDWIMVFAPQGGSGLGKVADPNTGNYTYVRLNTQGDVLEKFNFKSPSNGWRVLGAYEHDGSVFLYGSANTKDGNKYIDQIYKTVMTPTTSADDDEKEAASSGGGGLGALKSGFSMLSGSADFGITQSKIDETMDAMKYTNFQIGKISNGKFDFLSCPTIEDFEKLQAKPADQKKFAEFDGKSFVINGISFSKSGDVFVNGQDFKKIKKGRSYKGVYMFQFDPTGNLKRNYGVFLDQSKTSGFFNKAPLTSDMIPSKSFIQESGDGKSLYWMMRMAKSIHKESHTTFGFSSNTETTTWSPLFNMQYGSINIADGALSEFKFLGESEKKSFYLFPNTNETRLGNYSLFFSETEKGDKVLVSRVDLTK</sequence>
<evidence type="ECO:0000313" key="2">
    <source>
        <dbReference type="EMBL" id="MBD1365717.1"/>
    </source>
</evidence>
<name>A0ABR7WWS3_9SPHI</name>